<feature type="region of interest" description="Disordered" evidence="7">
    <location>
        <begin position="1"/>
        <end position="90"/>
    </location>
</feature>
<dbReference type="EMBL" id="MU004343">
    <property type="protein sequence ID" value="KAF2655899.1"/>
    <property type="molecule type" value="Genomic_DNA"/>
</dbReference>
<organism evidence="8 9">
    <name type="scientific">Lophiostoma macrostomum CBS 122681</name>
    <dbReference type="NCBI Taxonomy" id="1314788"/>
    <lineage>
        <taxon>Eukaryota</taxon>
        <taxon>Fungi</taxon>
        <taxon>Dikarya</taxon>
        <taxon>Ascomycota</taxon>
        <taxon>Pezizomycotina</taxon>
        <taxon>Dothideomycetes</taxon>
        <taxon>Pleosporomycetidae</taxon>
        <taxon>Pleosporales</taxon>
        <taxon>Lophiostomataceae</taxon>
        <taxon>Lophiostoma</taxon>
    </lineage>
</organism>
<dbReference type="GO" id="GO:0003677">
    <property type="term" value="F:DNA binding"/>
    <property type="evidence" value="ECO:0007669"/>
    <property type="project" value="UniProtKB-KW"/>
</dbReference>
<evidence type="ECO:0000256" key="2">
    <source>
        <dbReference type="ARBA" id="ARBA00005249"/>
    </source>
</evidence>
<feature type="region of interest" description="Disordered" evidence="7">
    <location>
        <begin position="457"/>
        <end position="643"/>
    </location>
</feature>
<feature type="compositionally biased region" description="Basic and acidic residues" evidence="7">
    <location>
        <begin position="355"/>
        <end position="374"/>
    </location>
</feature>
<dbReference type="GO" id="GO:0001096">
    <property type="term" value="F:TFIIF-class transcription factor complex binding"/>
    <property type="evidence" value="ECO:0007669"/>
    <property type="project" value="TreeGrafter"/>
</dbReference>
<comment type="similarity">
    <text evidence="2">Belongs to the TFIIF alpha subunit family.</text>
</comment>
<dbReference type="InterPro" id="IPR011039">
    <property type="entry name" value="TFIIF_interaction"/>
</dbReference>
<evidence type="ECO:0000313" key="8">
    <source>
        <dbReference type="EMBL" id="KAF2655899.1"/>
    </source>
</evidence>
<dbReference type="InterPro" id="IPR008851">
    <property type="entry name" value="TFIIF-alpha"/>
</dbReference>
<dbReference type="GO" id="GO:0006367">
    <property type="term" value="P:transcription initiation at RNA polymerase II promoter"/>
    <property type="evidence" value="ECO:0007669"/>
    <property type="project" value="InterPro"/>
</dbReference>
<evidence type="ECO:0000256" key="3">
    <source>
        <dbReference type="ARBA" id="ARBA00023015"/>
    </source>
</evidence>
<feature type="compositionally biased region" description="Basic and acidic residues" evidence="7">
    <location>
        <begin position="457"/>
        <end position="470"/>
    </location>
</feature>
<protein>
    <submittedName>
        <fullName evidence="8">Uncharacterized protein</fullName>
    </submittedName>
</protein>
<feature type="compositionally biased region" description="Low complexity" evidence="7">
    <location>
        <begin position="632"/>
        <end position="643"/>
    </location>
</feature>
<evidence type="ECO:0000313" key="9">
    <source>
        <dbReference type="Proteomes" id="UP000799324"/>
    </source>
</evidence>
<dbReference type="PANTHER" id="PTHR13011">
    <property type="entry name" value="TFIIF-ALPHA"/>
    <property type="match status" value="1"/>
</dbReference>
<feature type="compositionally biased region" description="Polar residues" evidence="7">
    <location>
        <begin position="542"/>
        <end position="551"/>
    </location>
</feature>
<keyword evidence="4" id="KW-0238">DNA-binding</keyword>
<dbReference type="GO" id="GO:0016251">
    <property type="term" value="F:RNA polymerase II general transcription initiation factor activity"/>
    <property type="evidence" value="ECO:0007669"/>
    <property type="project" value="TreeGrafter"/>
</dbReference>
<dbReference type="SUPFAM" id="SSF50916">
    <property type="entry name" value="Rap30/74 interaction domains"/>
    <property type="match status" value="1"/>
</dbReference>
<evidence type="ECO:0000256" key="5">
    <source>
        <dbReference type="ARBA" id="ARBA00023163"/>
    </source>
</evidence>
<feature type="region of interest" description="Disordered" evidence="7">
    <location>
        <begin position="199"/>
        <end position="224"/>
    </location>
</feature>
<evidence type="ECO:0000256" key="4">
    <source>
        <dbReference type="ARBA" id="ARBA00023125"/>
    </source>
</evidence>
<feature type="compositionally biased region" description="Low complexity" evidence="7">
    <location>
        <begin position="9"/>
        <end position="28"/>
    </location>
</feature>
<feature type="compositionally biased region" description="Acidic residues" evidence="7">
    <location>
        <begin position="163"/>
        <end position="173"/>
    </location>
</feature>
<feature type="region of interest" description="Disordered" evidence="7">
    <location>
        <begin position="331"/>
        <end position="378"/>
    </location>
</feature>
<keyword evidence="5" id="KW-0804">Transcription</keyword>
<proteinExistence type="inferred from homology"/>
<evidence type="ECO:0000256" key="6">
    <source>
        <dbReference type="ARBA" id="ARBA00023242"/>
    </source>
</evidence>
<feature type="compositionally biased region" description="Basic and acidic residues" evidence="7">
    <location>
        <begin position="211"/>
        <end position="224"/>
    </location>
</feature>
<feature type="compositionally biased region" description="Basic and acidic residues" evidence="7">
    <location>
        <begin position="488"/>
        <end position="511"/>
    </location>
</feature>
<evidence type="ECO:0000256" key="1">
    <source>
        <dbReference type="ARBA" id="ARBA00004123"/>
    </source>
</evidence>
<reference evidence="8" key="1">
    <citation type="journal article" date="2020" name="Stud. Mycol.">
        <title>101 Dothideomycetes genomes: a test case for predicting lifestyles and emergence of pathogens.</title>
        <authorList>
            <person name="Haridas S."/>
            <person name="Albert R."/>
            <person name="Binder M."/>
            <person name="Bloem J."/>
            <person name="Labutti K."/>
            <person name="Salamov A."/>
            <person name="Andreopoulos B."/>
            <person name="Baker S."/>
            <person name="Barry K."/>
            <person name="Bills G."/>
            <person name="Bluhm B."/>
            <person name="Cannon C."/>
            <person name="Castanera R."/>
            <person name="Culley D."/>
            <person name="Daum C."/>
            <person name="Ezra D."/>
            <person name="Gonzalez J."/>
            <person name="Henrissat B."/>
            <person name="Kuo A."/>
            <person name="Liang C."/>
            <person name="Lipzen A."/>
            <person name="Lutzoni F."/>
            <person name="Magnuson J."/>
            <person name="Mondo S."/>
            <person name="Nolan M."/>
            <person name="Ohm R."/>
            <person name="Pangilinan J."/>
            <person name="Park H.-J."/>
            <person name="Ramirez L."/>
            <person name="Alfaro M."/>
            <person name="Sun H."/>
            <person name="Tritt A."/>
            <person name="Yoshinaga Y."/>
            <person name="Zwiers L.-H."/>
            <person name="Turgeon B."/>
            <person name="Goodwin S."/>
            <person name="Spatafora J."/>
            <person name="Crous P."/>
            <person name="Grigoriev I."/>
        </authorList>
    </citation>
    <scope>NUCLEOTIDE SEQUENCE</scope>
    <source>
        <strain evidence="8">CBS 122681</strain>
    </source>
</reference>
<feature type="compositionally biased region" description="Basic and acidic residues" evidence="7">
    <location>
        <begin position="331"/>
        <end position="340"/>
    </location>
</feature>
<keyword evidence="9" id="KW-1185">Reference proteome</keyword>
<name>A0A6A6T7B9_9PLEO</name>
<keyword evidence="3" id="KW-0805">Transcription regulation</keyword>
<feature type="compositionally biased region" description="Basic residues" evidence="7">
    <location>
        <begin position="554"/>
        <end position="564"/>
    </location>
</feature>
<dbReference type="Proteomes" id="UP000799324">
    <property type="component" value="Unassembled WGS sequence"/>
</dbReference>
<feature type="region of interest" description="Disordered" evidence="7">
    <location>
        <begin position="146"/>
        <end position="173"/>
    </location>
</feature>
<dbReference type="AlphaFoldDB" id="A0A6A6T7B9"/>
<dbReference type="GO" id="GO:0032968">
    <property type="term" value="P:positive regulation of transcription elongation by RNA polymerase II"/>
    <property type="evidence" value="ECO:0007669"/>
    <property type="project" value="InterPro"/>
</dbReference>
<evidence type="ECO:0000256" key="7">
    <source>
        <dbReference type="SAM" id="MobiDB-lite"/>
    </source>
</evidence>
<feature type="compositionally biased region" description="Polar residues" evidence="7">
    <location>
        <begin position="514"/>
        <end position="528"/>
    </location>
</feature>
<feature type="compositionally biased region" description="Gly residues" evidence="7">
    <location>
        <begin position="610"/>
        <end position="619"/>
    </location>
</feature>
<dbReference type="PANTHER" id="PTHR13011:SF0">
    <property type="entry name" value="GENERAL TRANSCRIPTION FACTOR IIF SUBUNIT 1"/>
    <property type="match status" value="1"/>
</dbReference>
<dbReference type="GO" id="GO:0005674">
    <property type="term" value="C:transcription factor TFIIF complex"/>
    <property type="evidence" value="ECO:0007669"/>
    <property type="project" value="TreeGrafter"/>
</dbReference>
<accession>A0A6A6T7B9</accession>
<comment type="subcellular location">
    <subcellularLocation>
        <location evidence="1">Nucleus</location>
    </subcellularLocation>
</comment>
<keyword evidence="6" id="KW-0539">Nucleus</keyword>
<gene>
    <name evidence="8" type="ORF">K491DRAFT_629402</name>
</gene>
<dbReference type="OrthoDB" id="76676at2759"/>
<sequence>MNGQPQPHPVASSANVPSPALNSAASPRPANPPLGPNGQPLRPRRRRPQVDPLRPVYRPMKQIARPIVPSTVMNESIKKEGPSDPSEQTATVDQLRQEYLQHNAIPMPLVATRRDMKDLRHHIMRLQAKGRIDITDEHVFTPPIRLHRRDPRAPPSGAGSHFEEEDTKEDIEEIKERERLEIAKEERRKIREENLAKIAPSGTKKAPAFQKKTEQKFRPDDTPEAEKRRLLKYEETLPWHLEDFDNKQTWVGFYESELSETHVTLAMGTLENGQTVMRMTPMERWYKFSIKGKVGKLNTAEQAEDAAKKQDMLKLPKFLSNIEQISLKKETEYANRDKRPGRMKTRIGGGDDDEGAPRRRPGADDDAPVVKREADADDIDFNLEEDFADDEEGLNGLFEGEEADVKEAAERLKRDQLAAAAFELRNEEEIYRQEERDAKEAEAQKILEKSIRKALMKREKNPDYDYESDRSNPYASSSSDSETDTETEQQRTKEEEERKAAEQNGKLEVEKPGSGTSTKGSNTPSSSHKAVDVNKKKRPGSPNLSEASGNESSRKKHKKKHHSKHADGARKSSFAHLNDVSKRGAASGSDSEMTDAGKAKPKLKVRLGGSPSGSPGGSRAGSPAAQLNGSRAGSPAASGATPATKAAKIMPSAGEIYQSIPADGMTIQGLINRFKGHVDKTNTQAFIRLVRAVSSFDKARSLVIPLSQMPSEDHINMTIKGQKKPAGASP</sequence>